<reference evidence="2" key="1">
    <citation type="journal article" date="2005" name="Nature">
        <title>The map-based sequence of the rice genome.</title>
        <authorList>
            <consortium name="International rice genome sequencing project (IRGSP)"/>
            <person name="Matsumoto T."/>
            <person name="Wu J."/>
            <person name="Kanamori H."/>
            <person name="Katayose Y."/>
            <person name="Fujisawa M."/>
            <person name="Namiki N."/>
            <person name="Mizuno H."/>
            <person name="Yamamoto K."/>
            <person name="Antonio B.A."/>
            <person name="Baba T."/>
            <person name="Sakata K."/>
            <person name="Nagamura Y."/>
            <person name="Aoki H."/>
            <person name="Arikawa K."/>
            <person name="Arita K."/>
            <person name="Bito T."/>
            <person name="Chiden Y."/>
            <person name="Fujitsuka N."/>
            <person name="Fukunaka R."/>
            <person name="Hamada M."/>
            <person name="Harada C."/>
            <person name="Hayashi A."/>
            <person name="Hijishita S."/>
            <person name="Honda M."/>
            <person name="Hosokawa S."/>
            <person name="Ichikawa Y."/>
            <person name="Idonuma A."/>
            <person name="Iijima M."/>
            <person name="Ikeda M."/>
            <person name="Ikeno M."/>
            <person name="Ito K."/>
            <person name="Ito S."/>
            <person name="Ito T."/>
            <person name="Ito Y."/>
            <person name="Ito Y."/>
            <person name="Iwabuchi A."/>
            <person name="Kamiya K."/>
            <person name="Karasawa W."/>
            <person name="Kurita K."/>
            <person name="Katagiri S."/>
            <person name="Kikuta A."/>
            <person name="Kobayashi H."/>
            <person name="Kobayashi N."/>
            <person name="Machita K."/>
            <person name="Maehara T."/>
            <person name="Masukawa M."/>
            <person name="Mizubayashi T."/>
            <person name="Mukai Y."/>
            <person name="Nagasaki H."/>
            <person name="Nagata Y."/>
            <person name="Naito S."/>
            <person name="Nakashima M."/>
            <person name="Nakama Y."/>
            <person name="Nakamichi Y."/>
            <person name="Nakamura M."/>
            <person name="Meguro A."/>
            <person name="Negishi M."/>
            <person name="Ohta I."/>
            <person name="Ohta T."/>
            <person name="Okamoto M."/>
            <person name="Ono N."/>
            <person name="Saji S."/>
            <person name="Sakaguchi M."/>
            <person name="Sakai K."/>
            <person name="Shibata M."/>
            <person name="Shimokawa T."/>
            <person name="Song J."/>
            <person name="Takazaki Y."/>
            <person name="Terasawa K."/>
            <person name="Tsugane M."/>
            <person name="Tsuji K."/>
            <person name="Ueda S."/>
            <person name="Waki K."/>
            <person name="Yamagata H."/>
            <person name="Yamamoto M."/>
            <person name="Yamamoto S."/>
            <person name="Yamane H."/>
            <person name="Yoshiki S."/>
            <person name="Yoshihara R."/>
            <person name="Yukawa K."/>
            <person name="Zhong H."/>
            <person name="Yano M."/>
            <person name="Yuan Q."/>
            <person name="Ouyang S."/>
            <person name="Liu J."/>
            <person name="Jones K.M."/>
            <person name="Gansberger K."/>
            <person name="Moffat K."/>
            <person name="Hill J."/>
            <person name="Bera J."/>
            <person name="Fadrosh D."/>
            <person name="Jin S."/>
            <person name="Johri S."/>
            <person name="Kim M."/>
            <person name="Overton L."/>
            <person name="Reardon M."/>
            <person name="Tsitrin T."/>
            <person name="Vuong H."/>
            <person name="Weaver B."/>
            <person name="Ciecko A."/>
            <person name="Tallon L."/>
            <person name="Jackson J."/>
            <person name="Pai G."/>
            <person name="Aken S.V."/>
            <person name="Utterback T."/>
            <person name="Reidmuller S."/>
            <person name="Feldblyum T."/>
            <person name="Hsiao J."/>
            <person name="Zismann V."/>
            <person name="Iobst S."/>
            <person name="de Vazeille A.R."/>
            <person name="Buell C.R."/>
            <person name="Ying K."/>
            <person name="Li Y."/>
            <person name="Lu T."/>
            <person name="Huang Y."/>
            <person name="Zhao Q."/>
            <person name="Feng Q."/>
            <person name="Zhang L."/>
            <person name="Zhu J."/>
            <person name="Weng Q."/>
            <person name="Mu J."/>
            <person name="Lu Y."/>
            <person name="Fan D."/>
            <person name="Liu Y."/>
            <person name="Guan J."/>
            <person name="Zhang Y."/>
            <person name="Yu S."/>
            <person name="Liu X."/>
            <person name="Zhang Y."/>
            <person name="Hong G."/>
            <person name="Han B."/>
            <person name="Choisne N."/>
            <person name="Demange N."/>
            <person name="Orjeda G."/>
            <person name="Samain S."/>
            <person name="Cattolico L."/>
            <person name="Pelletier E."/>
            <person name="Couloux A."/>
            <person name="Segurens B."/>
            <person name="Wincker P."/>
            <person name="D'Hont A."/>
            <person name="Scarpelli C."/>
            <person name="Weissenbach J."/>
            <person name="Salanoubat M."/>
            <person name="Quetier F."/>
            <person name="Yu Y."/>
            <person name="Kim H.R."/>
            <person name="Rambo T."/>
            <person name="Currie J."/>
            <person name="Collura K."/>
            <person name="Luo M."/>
            <person name="Yang T."/>
            <person name="Ammiraju J.S.S."/>
            <person name="Engler F."/>
            <person name="Soderlund C."/>
            <person name="Wing R.A."/>
            <person name="Palmer L.E."/>
            <person name="de la Bastide M."/>
            <person name="Spiegel L."/>
            <person name="Nascimento L."/>
            <person name="Zutavern T."/>
            <person name="O'Shaughnessy A."/>
            <person name="Dike S."/>
            <person name="Dedhia N."/>
            <person name="Preston R."/>
            <person name="Balija V."/>
            <person name="McCombie W.R."/>
            <person name="Chow T."/>
            <person name="Chen H."/>
            <person name="Chung M."/>
            <person name="Chen C."/>
            <person name="Shaw J."/>
            <person name="Wu H."/>
            <person name="Hsiao K."/>
            <person name="Chao Y."/>
            <person name="Chu M."/>
            <person name="Cheng C."/>
            <person name="Hour A."/>
            <person name="Lee P."/>
            <person name="Lin S."/>
            <person name="Lin Y."/>
            <person name="Liou J."/>
            <person name="Liu S."/>
            <person name="Hsing Y."/>
            <person name="Raghuvanshi S."/>
            <person name="Mohanty A."/>
            <person name="Bharti A.K."/>
            <person name="Gaur A."/>
            <person name="Gupta V."/>
            <person name="Kumar D."/>
            <person name="Ravi V."/>
            <person name="Vij S."/>
            <person name="Kapur A."/>
            <person name="Khurana P."/>
            <person name="Khurana P."/>
            <person name="Khurana J.P."/>
            <person name="Tyagi A.K."/>
            <person name="Gaikwad K."/>
            <person name="Singh A."/>
            <person name="Dalal V."/>
            <person name="Srivastava S."/>
            <person name="Dixit A."/>
            <person name="Pal A.K."/>
            <person name="Ghazi I.A."/>
            <person name="Yadav M."/>
            <person name="Pandit A."/>
            <person name="Bhargava A."/>
            <person name="Sureshbabu K."/>
            <person name="Batra K."/>
            <person name="Sharma T.R."/>
            <person name="Mohapatra T."/>
            <person name="Singh N.K."/>
            <person name="Messing J."/>
            <person name="Nelson A.B."/>
            <person name="Fuks G."/>
            <person name="Kavchok S."/>
            <person name="Keizer G."/>
            <person name="Linton E."/>
            <person name="Llaca V."/>
            <person name="Song R."/>
            <person name="Tanyolac B."/>
            <person name="Young S."/>
            <person name="Ho-Il K."/>
            <person name="Hahn J.H."/>
            <person name="Sangsakoo G."/>
            <person name="Vanavichit A."/>
            <person name="de Mattos Luiz.A.T."/>
            <person name="Zimmer P.D."/>
            <person name="Malone G."/>
            <person name="Dellagostin O."/>
            <person name="de Oliveira A.C."/>
            <person name="Bevan M."/>
            <person name="Bancroft I."/>
            <person name="Minx P."/>
            <person name="Cordum H."/>
            <person name="Wilson R."/>
            <person name="Cheng Z."/>
            <person name="Jin W."/>
            <person name="Jiang J."/>
            <person name="Leong S.A."/>
            <person name="Iwama H."/>
            <person name="Gojobori T."/>
            <person name="Itoh T."/>
            <person name="Niimura Y."/>
            <person name="Fujii Y."/>
            <person name="Habara T."/>
            <person name="Sakai H."/>
            <person name="Sato Y."/>
            <person name="Wilson G."/>
            <person name="Kumar K."/>
            <person name="McCouch S."/>
            <person name="Juretic N."/>
            <person name="Hoen D."/>
            <person name="Wright S."/>
            <person name="Bruskiewich R."/>
            <person name="Bureau T."/>
            <person name="Miyao A."/>
            <person name="Hirochika H."/>
            <person name="Nishikawa T."/>
            <person name="Kadowaki K."/>
            <person name="Sugiura M."/>
            <person name="Burr B."/>
            <person name="Sasaki T."/>
        </authorList>
    </citation>
    <scope>NUCLEOTIDE SEQUENCE [LARGE SCALE GENOMIC DNA]</scope>
    <source>
        <strain evidence="2">cv. Nipponbare</strain>
    </source>
</reference>
<reference evidence="1 2" key="3">
    <citation type="journal article" date="2013" name="Rice">
        <title>Improvement of the Oryza sativa Nipponbare reference genome using next generation sequence and optical map data.</title>
        <authorList>
            <person name="Kawahara Y."/>
            <person name="de la Bastide M."/>
            <person name="Hamilton J.P."/>
            <person name="Kanamori H."/>
            <person name="McCombie W.R."/>
            <person name="Ouyang S."/>
            <person name="Schwartz D.C."/>
            <person name="Tanaka T."/>
            <person name="Wu J."/>
            <person name="Zhou S."/>
            <person name="Childs K.L."/>
            <person name="Davidson R.M."/>
            <person name="Lin H."/>
            <person name="Quesada-Ocampo L."/>
            <person name="Vaillancourt B."/>
            <person name="Sakai H."/>
            <person name="Lee S.S."/>
            <person name="Kim J."/>
            <person name="Numa H."/>
            <person name="Itoh T."/>
            <person name="Buell C.R."/>
            <person name="Matsumoto T."/>
        </authorList>
    </citation>
    <scope>NUCLEOTIDE SEQUENCE [LARGE SCALE GENOMIC DNA]</scope>
    <source>
        <strain evidence="2">cv. Nipponbare</strain>
    </source>
</reference>
<evidence type="ECO:0000313" key="2">
    <source>
        <dbReference type="Proteomes" id="UP000059680"/>
    </source>
</evidence>
<protein>
    <submittedName>
        <fullName evidence="1">Os06g0346900 protein</fullName>
    </submittedName>
</protein>
<dbReference type="Gramene" id="Os06t0346900-01">
    <property type="protein sequence ID" value="Os06t0346900-01"/>
    <property type="gene ID" value="Os06g0346900"/>
</dbReference>
<dbReference type="AlphaFoldDB" id="A0A0P0WWS8"/>
<evidence type="ECO:0000313" key="1">
    <source>
        <dbReference type="EMBL" id="BAS97654.1"/>
    </source>
</evidence>
<dbReference type="PaxDb" id="39947-A0A0P0WWS8"/>
<name>A0A0P0WWS8_ORYSJ</name>
<dbReference type="ExpressionAtlas" id="A0A0P0WWS8">
    <property type="expression patterns" value="baseline and differential"/>
</dbReference>
<keyword evidence="2" id="KW-1185">Reference proteome</keyword>
<reference evidence="1 2" key="2">
    <citation type="journal article" date="2013" name="Plant Cell Physiol.">
        <title>Rice Annotation Project Database (RAP-DB): an integrative and interactive database for rice genomics.</title>
        <authorList>
            <person name="Sakai H."/>
            <person name="Lee S.S."/>
            <person name="Tanaka T."/>
            <person name="Numa H."/>
            <person name="Kim J."/>
            <person name="Kawahara Y."/>
            <person name="Wakimoto H."/>
            <person name="Yang C.C."/>
            <person name="Iwamoto M."/>
            <person name="Abe T."/>
            <person name="Yamada Y."/>
            <person name="Muto A."/>
            <person name="Inokuchi H."/>
            <person name="Ikemura T."/>
            <person name="Matsumoto T."/>
            <person name="Sasaki T."/>
            <person name="Itoh T."/>
        </authorList>
    </citation>
    <scope>NUCLEOTIDE SEQUENCE [LARGE SCALE GENOMIC DNA]</scope>
    <source>
        <strain evidence="2">cv. Nipponbare</strain>
    </source>
</reference>
<accession>A0A0P0WWS8</accession>
<proteinExistence type="predicted"/>
<sequence>KQSRTPHPLLLVAPPHSNLFTIQSPVGDGRSSGGRPPAFASSACRVVGGGDGAPDPISTPPNGSGWITPDFLLQSEGCVAALAICRRCQGSPP</sequence>
<feature type="non-terminal residue" evidence="1">
    <location>
        <position position="93"/>
    </location>
</feature>
<dbReference type="InParanoid" id="A0A0P0WWS8"/>
<dbReference type="Proteomes" id="UP000059680">
    <property type="component" value="Chromosome 6"/>
</dbReference>
<organism evidence="1 2">
    <name type="scientific">Oryza sativa subsp. japonica</name>
    <name type="common">Rice</name>
    <dbReference type="NCBI Taxonomy" id="39947"/>
    <lineage>
        <taxon>Eukaryota</taxon>
        <taxon>Viridiplantae</taxon>
        <taxon>Streptophyta</taxon>
        <taxon>Embryophyta</taxon>
        <taxon>Tracheophyta</taxon>
        <taxon>Spermatophyta</taxon>
        <taxon>Magnoliopsida</taxon>
        <taxon>Liliopsida</taxon>
        <taxon>Poales</taxon>
        <taxon>Poaceae</taxon>
        <taxon>BOP clade</taxon>
        <taxon>Oryzoideae</taxon>
        <taxon>Oryzeae</taxon>
        <taxon>Oryzinae</taxon>
        <taxon>Oryza</taxon>
        <taxon>Oryza sativa</taxon>
    </lineage>
</organism>
<gene>
    <name evidence="1" type="ordered locus">Os06g0346900</name>
    <name evidence="1" type="ORF">OSNPB_060346900</name>
</gene>
<dbReference type="EMBL" id="AP014962">
    <property type="protein sequence ID" value="BAS97654.1"/>
    <property type="molecule type" value="Genomic_DNA"/>
</dbReference>